<dbReference type="Proteomes" id="UP000715095">
    <property type="component" value="Unassembled WGS sequence"/>
</dbReference>
<proteinExistence type="predicted"/>
<gene>
    <name evidence="7" type="ORF">H6A60_10255</name>
</gene>
<reference evidence="7 8" key="1">
    <citation type="journal article" date="2021" name="Sci. Rep.">
        <title>The distribution of antibiotic resistance genes in chicken gut microbiota commensals.</title>
        <authorList>
            <person name="Juricova H."/>
            <person name="Matiasovicova J."/>
            <person name="Kubasova T."/>
            <person name="Cejkova D."/>
            <person name="Rychlik I."/>
        </authorList>
    </citation>
    <scope>NUCLEOTIDE SEQUENCE [LARGE SCALE GENOMIC DNA]</scope>
    <source>
        <strain evidence="7 8">An829</strain>
    </source>
</reference>
<keyword evidence="8" id="KW-1185">Reference proteome</keyword>
<evidence type="ECO:0000313" key="7">
    <source>
        <dbReference type="EMBL" id="MBM6704860.1"/>
    </source>
</evidence>
<keyword evidence="5" id="KW-0732">Signal</keyword>
<evidence type="ECO:0000256" key="3">
    <source>
        <dbReference type="ARBA" id="ARBA00022827"/>
    </source>
</evidence>
<keyword evidence="2" id="KW-0285">Flavoprotein</keyword>
<dbReference type="InterPro" id="IPR003953">
    <property type="entry name" value="FAD-dep_OxRdtase_2_FAD-bd"/>
</dbReference>
<dbReference type="EMBL" id="JACJJC010000023">
    <property type="protein sequence ID" value="MBM6704860.1"/>
    <property type="molecule type" value="Genomic_DNA"/>
</dbReference>
<dbReference type="Gene3D" id="3.90.700.10">
    <property type="entry name" value="Succinate dehydrogenase/fumarate reductase flavoprotein, catalytic domain"/>
    <property type="match status" value="1"/>
</dbReference>
<comment type="caution">
    <text evidence="7">The sequence shown here is derived from an EMBL/GenBank/DDBJ whole genome shotgun (WGS) entry which is preliminary data.</text>
</comment>
<evidence type="ECO:0000259" key="6">
    <source>
        <dbReference type="Pfam" id="PF00890"/>
    </source>
</evidence>
<organism evidence="7 8">
    <name type="scientific">Sutterella massiliensis</name>
    <dbReference type="NCBI Taxonomy" id="1816689"/>
    <lineage>
        <taxon>Bacteria</taxon>
        <taxon>Pseudomonadati</taxon>
        <taxon>Pseudomonadota</taxon>
        <taxon>Betaproteobacteria</taxon>
        <taxon>Burkholderiales</taxon>
        <taxon>Sutterellaceae</taxon>
        <taxon>Sutterella</taxon>
    </lineage>
</organism>
<name>A0ABS2DVV5_9BURK</name>
<comment type="cofactor">
    <cofactor evidence="1">
        <name>FAD</name>
        <dbReference type="ChEBI" id="CHEBI:57692"/>
    </cofactor>
</comment>
<evidence type="ECO:0000256" key="2">
    <source>
        <dbReference type="ARBA" id="ARBA00022630"/>
    </source>
</evidence>
<evidence type="ECO:0000256" key="4">
    <source>
        <dbReference type="ARBA" id="ARBA00023002"/>
    </source>
</evidence>
<evidence type="ECO:0000256" key="1">
    <source>
        <dbReference type="ARBA" id="ARBA00001974"/>
    </source>
</evidence>
<dbReference type="InterPro" id="IPR036188">
    <property type="entry name" value="FAD/NAD-bd_sf"/>
</dbReference>
<dbReference type="Pfam" id="PF00890">
    <property type="entry name" value="FAD_binding_2"/>
    <property type="match status" value="1"/>
</dbReference>
<dbReference type="PANTHER" id="PTHR43400:SF7">
    <property type="entry name" value="FAD-DEPENDENT OXIDOREDUCTASE 2 FAD BINDING DOMAIN-CONTAINING PROTEIN"/>
    <property type="match status" value="1"/>
</dbReference>
<feature type="signal peptide" evidence="5">
    <location>
        <begin position="1"/>
        <end position="35"/>
    </location>
</feature>
<keyword evidence="3" id="KW-0274">FAD</keyword>
<dbReference type="SUPFAM" id="SSF51905">
    <property type="entry name" value="FAD/NAD(P)-binding domain"/>
    <property type="match status" value="1"/>
</dbReference>
<keyword evidence="4" id="KW-0560">Oxidoreductase</keyword>
<dbReference type="InterPro" id="IPR027477">
    <property type="entry name" value="Succ_DH/fumarate_Rdtase_cat_sf"/>
</dbReference>
<sequence length="479" mass="49590">MSKKTASAPVSRPSPAFTAAAALLAATGLFGAAAAAQNLSADILVVGAGGAGMAAAIEAREASGGKAKVVILEKLPFVGGTTLLASTAYNAGGSKLQPDYSAEDYAKKLLKGVPKADEHDKANIKQLAELSGPTADWLIDMGADMSRIINGSQMTPADGSAYGAMIVPVLKKRIDSLGIEVVTNADVEELITDASGRVTGVRAHLKTAQKDAHLKDIAAQAVILATGGFASNPKLVERFTPQWAGYPSTASVGATGDGILMAEKLGAKLDNMALAGPQTVAYDTGHGAVSLTNVRYNGAILVGKTGKRFTNELGSTATIGADIKAQPDGVAFLIFDRTSVENAALMKKYEEMGYFVKADTLDALAVKLGVDQANLKATVARWQGFFDKKKDDDFGRTQSMFSRIDRAPYYGQKISPASQTTYGGVERNADGAALKPDGTVIPGLFVAGETADQYGQGVSLGIITGRIAARGALKAIEAK</sequence>
<accession>A0ABS2DVV5</accession>
<dbReference type="RefSeq" id="WP_205104267.1">
    <property type="nucleotide sequence ID" value="NZ_JACJJC010000023.1"/>
</dbReference>
<feature type="chain" id="PRO_5045755974" evidence="5">
    <location>
        <begin position="36"/>
        <end position="479"/>
    </location>
</feature>
<dbReference type="Gene3D" id="3.50.50.60">
    <property type="entry name" value="FAD/NAD(P)-binding domain"/>
    <property type="match status" value="1"/>
</dbReference>
<evidence type="ECO:0000256" key="5">
    <source>
        <dbReference type="SAM" id="SignalP"/>
    </source>
</evidence>
<protein>
    <submittedName>
        <fullName evidence="7">FAD-dependent oxidoreductase</fullName>
    </submittedName>
</protein>
<dbReference type="InterPro" id="IPR050315">
    <property type="entry name" value="FAD-oxidoreductase_2"/>
</dbReference>
<dbReference type="PANTHER" id="PTHR43400">
    <property type="entry name" value="FUMARATE REDUCTASE"/>
    <property type="match status" value="1"/>
</dbReference>
<evidence type="ECO:0000313" key="8">
    <source>
        <dbReference type="Proteomes" id="UP000715095"/>
    </source>
</evidence>
<feature type="domain" description="FAD-dependent oxidoreductase 2 FAD-binding" evidence="6">
    <location>
        <begin position="42"/>
        <end position="454"/>
    </location>
</feature>
<dbReference type="SUPFAM" id="SSF56425">
    <property type="entry name" value="Succinate dehydrogenase/fumarate reductase flavoprotein, catalytic domain"/>
    <property type="match status" value="1"/>
</dbReference>